<feature type="region of interest" description="Disordered" evidence="1">
    <location>
        <begin position="32"/>
        <end position="62"/>
    </location>
</feature>
<organism evidence="2 3">
    <name type="scientific">Lactuca saligna</name>
    <name type="common">Willowleaf lettuce</name>
    <dbReference type="NCBI Taxonomy" id="75948"/>
    <lineage>
        <taxon>Eukaryota</taxon>
        <taxon>Viridiplantae</taxon>
        <taxon>Streptophyta</taxon>
        <taxon>Embryophyta</taxon>
        <taxon>Tracheophyta</taxon>
        <taxon>Spermatophyta</taxon>
        <taxon>Magnoliopsida</taxon>
        <taxon>eudicotyledons</taxon>
        <taxon>Gunneridae</taxon>
        <taxon>Pentapetalae</taxon>
        <taxon>asterids</taxon>
        <taxon>campanulids</taxon>
        <taxon>Asterales</taxon>
        <taxon>Asteraceae</taxon>
        <taxon>Cichorioideae</taxon>
        <taxon>Cichorieae</taxon>
        <taxon>Lactucinae</taxon>
        <taxon>Lactuca</taxon>
    </lineage>
</organism>
<evidence type="ECO:0000313" key="2">
    <source>
        <dbReference type="EMBL" id="CAI9299323.1"/>
    </source>
</evidence>
<sequence>MTQSLRERLTIVESDVADTECIVALHDNDVETMKNIPPSSIGSDQPPPPPPPPFGNNPPALPSHPLFTLSLHLITLLSKLMMLKGGESRIDDDD</sequence>
<proteinExistence type="predicted"/>
<evidence type="ECO:0000313" key="3">
    <source>
        <dbReference type="Proteomes" id="UP001177003"/>
    </source>
</evidence>
<keyword evidence="3" id="KW-1185">Reference proteome</keyword>
<name>A0AA36EKJ1_LACSI</name>
<protein>
    <submittedName>
        <fullName evidence="2">Uncharacterized protein</fullName>
    </submittedName>
</protein>
<feature type="compositionally biased region" description="Pro residues" evidence="1">
    <location>
        <begin position="45"/>
        <end position="62"/>
    </location>
</feature>
<gene>
    <name evidence="2" type="ORF">LSALG_LOCUS38038</name>
</gene>
<reference evidence="2" key="1">
    <citation type="submission" date="2023-04" db="EMBL/GenBank/DDBJ databases">
        <authorList>
            <person name="Vijverberg K."/>
            <person name="Xiong W."/>
            <person name="Schranz E."/>
        </authorList>
    </citation>
    <scope>NUCLEOTIDE SEQUENCE</scope>
</reference>
<dbReference type="EMBL" id="OX465084">
    <property type="protein sequence ID" value="CAI9299323.1"/>
    <property type="molecule type" value="Genomic_DNA"/>
</dbReference>
<dbReference type="AlphaFoldDB" id="A0AA36EKJ1"/>
<dbReference type="Proteomes" id="UP001177003">
    <property type="component" value="Chromosome 8"/>
</dbReference>
<evidence type="ECO:0000256" key="1">
    <source>
        <dbReference type="SAM" id="MobiDB-lite"/>
    </source>
</evidence>
<accession>A0AA36EKJ1</accession>